<dbReference type="EMBL" id="KQ965762">
    <property type="protein sequence ID" value="KXS15364.1"/>
    <property type="molecule type" value="Genomic_DNA"/>
</dbReference>
<gene>
    <name evidence="1" type="ORF">M427DRAFT_56729</name>
</gene>
<accession>A0A139AFL9</accession>
<evidence type="ECO:0000313" key="1">
    <source>
        <dbReference type="EMBL" id="KXS15364.1"/>
    </source>
</evidence>
<protein>
    <submittedName>
        <fullName evidence="1">Uncharacterized protein</fullName>
    </submittedName>
</protein>
<proteinExistence type="predicted"/>
<sequence>MDICAHELVHLTTYAALGVDFRRTAPQWVDGREDSLSRIHHAELAAKDSGRETLWKMNIAAFEALRSQSSAPVGGMPEGPRILAFCREDPSLFYRQQYTPGRRRVRFGTELLDPLIPADLSRVPHVLDLSLYTSLGIDFDNTLPLMASEGQFNHDSLTHEQFWYIAGMKGGSRLLWQLHLTRFEVAQRDQYSRPHWLDVRVPHHSVKMLEGLSQKEDFGAFVVYWYLAFYGRWYNFPTEKATRSLVRGVLEAFGLPWVTQDETSKKPTTGTGKTT</sequence>
<organism evidence="1 2">
    <name type="scientific">Gonapodya prolifera (strain JEL478)</name>
    <name type="common">Monoblepharis prolifera</name>
    <dbReference type="NCBI Taxonomy" id="1344416"/>
    <lineage>
        <taxon>Eukaryota</taxon>
        <taxon>Fungi</taxon>
        <taxon>Fungi incertae sedis</taxon>
        <taxon>Chytridiomycota</taxon>
        <taxon>Chytridiomycota incertae sedis</taxon>
        <taxon>Monoblepharidomycetes</taxon>
        <taxon>Monoblepharidales</taxon>
        <taxon>Gonapodyaceae</taxon>
        <taxon>Gonapodya</taxon>
    </lineage>
</organism>
<reference evidence="1 2" key="1">
    <citation type="journal article" date="2015" name="Genome Biol. Evol.">
        <title>Phylogenomic analyses indicate that early fungi evolved digesting cell walls of algal ancestors of land plants.</title>
        <authorList>
            <person name="Chang Y."/>
            <person name="Wang S."/>
            <person name="Sekimoto S."/>
            <person name="Aerts A.L."/>
            <person name="Choi C."/>
            <person name="Clum A."/>
            <person name="LaButti K.M."/>
            <person name="Lindquist E.A."/>
            <person name="Yee Ngan C."/>
            <person name="Ohm R.A."/>
            <person name="Salamov A.A."/>
            <person name="Grigoriev I.V."/>
            <person name="Spatafora J.W."/>
            <person name="Berbee M.L."/>
        </authorList>
    </citation>
    <scope>NUCLEOTIDE SEQUENCE [LARGE SCALE GENOMIC DNA]</scope>
    <source>
        <strain evidence="1 2">JEL478</strain>
    </source>
</reference>
<evidence type="ECO:0000313" key="2">
    <source>
        <dbReference type="Proteomes" id="UP000070544"/>
    </source>
</evidence>
<dbReference type="Proteomes" id="UP000070544">
    <property type="component" value="Unassembled WGS sequence"/>
</dbReference>
<name>A0A139AFL9_GONPJ</name>
<keyword evidence="2" id="KW-1185">Reference proteome</keyword>
<dbReference type="AlphaFoldDB" id="A0A139AFL9"/>